<dbReference type="EMBL" id="LR796141">
    <property type="protein sequence ID" value="CAB4121100.1"/>
    <property type="molecule type" value="Genomic_DNA"/>
</dbReference>
<sequence length="152" mass="16567">MTTLVPQNMIVGGPAFSAYLSSNQSVSSGVFTKVACNTEEFDTNSNYDNATNYRFTPTVAGYYQVNGSVNFTGTGTRTDYLASIYKNGTEFKRGNYTNISNANNDNATVSALIYFNGSTDYVELYAYQTQTTPSFGGGVWLTYFQGILVRAA</sequence>
<evidence type="ECO:0000313" key="1">
    <source>
        <dbReference type="EMBL" id="CAB4121100.1"/>
    </source>
</evidence>
<accession>A0A6J5KL83</accession>
<name>A0A6J5KL83_9CAUD</name>
<protein>
    <recommendedName>
        <fullName evidence="2">C1q domain-containing protein</fullName>
    </recommendedName>
</protein>
<dbReference type="InterPro" id="IPR008983">
    <property type="entry name" value="Tumour_necrosis_fac-like_dom"/>
</dbReference>
<reference evidence="1" key="1">
    <citation type="submission" date="2020-04" db="EMBL/GenBank/DDBJ databases">
        <authorList>
            <person name="Chiriac C."/>
            <person name="Salcher M."/>
            <person name="Ghai R."/>
            <person name="Kavagutti S V."/>
        </authorList>
    </citation>
    <scope>NUCLEOTIDE SEQUENCE</scope>
</reference>
<gene>
    <name evidence="1" type="ORF">UFOVP7_38</name>
</gene>
<dbReference type="SUPFAM" id="SSF49842">
    <property type="entry name" value="TNF-like"/>
    <property type="match status" value="1"/>
</dbReference>
<organism evidence="1">
    <name type="scientific">uncultured Caudovirales phage</name>
    <dbReference type="NCBI Taxonomy" id="2100421"/>
    <lineage>
        <taxon>Viruses</taxon>
        <taxon>Duplodnaviria</taxon>
        <taxon>Heunggongvirae</taxon>
        <taxon>Uroviricota</taxon>
        <taxon>Caudoviricetes</taxon>
        <taxon>Peduoviridae</taxon>
        <taxon>Maltschvirus</taxon>
        <taxon>Maltschvirus maltsch</taxon>
    </lineage>
</organism>
<evidence type="ECO:0008006" key="2">
    <source>
        <dbReference type="Google" id="ProtNLM"/>
    </source>
</evidence>
<proteinExistence type="predicted"/>
<dbReference type="Gene3D" id="2.60.120.40">
    <property type="match status" value="1"/>
</dbReference>